<dbReference type="Gene3D" id="3.90.25.10">
    <property type="entry name" value="UDP-galactose 4-epimerase, domain 1"/>
    <property type="match status" value="1"/>
</dbReference>
<gene>
    <name evidence="2" type="primary">qorB</name>
    <name evidence="2" type="ORF">GCM10009547_10620</name>
</gene>
<dbReference type="InterPro" id="IPR036291">
    <property type="entry name" value="NAD(P)-bd_dom_sf"/>
</dbReference>
<feature type="domain" description="NAD(P)-binding" evidence="1">
    <location>
        <begin position="8"/>
        <end position="183"/>
    </location>
</feature>
<sequence length="288" mass="29392">MTLAVTAATGGLGRETLDALLRRVPASELVAIARRPEALADLAALGVEIRGASYDDPDALRAALTGVDRLLLISGSEVGRRVVQHGNVIDAAKAADVPFVAYTSITRADTTSLLLAAEHRATEEALAQSGLTYALLRNGWYHENYLAHLPTYLANGVAGAAGDGLISGAARADYAEAAAAVLTGTGHDGAVYELGGSAYTLTDLAATISAVTGREVRYTNLTEEAYRDLLIGLGLPEPMAAVVADADRGIAAGELHVPGSDLAALIGREPVSLRAAVEAAVATAAAAA</sequence>
<evidence type="ECO:0000313" key="2">
    <source>
        <dbReference type="EMBL" id="GAA0610463.1"/>
    </source>
</evidence>
<organism evidence="2 3">
    <name type="scientific">Sporichthya brevicatena</name>
    <dbReference type="NCBI Taxonomy" id="171442"/>
    <lineage>
        <taxon>Bacteria</taxon>
        <taxon>Bacillati</taxon>
        <taxon>Actinomycetota</taxon>
        <taxon>Actinomycetes</taxon>
        <taxon>Sporichthyales</taxon>
        <taxon>Sporichthyaceae</taxon>
        <taxon>Sporichthya</taxon>
    </lineage>
</organism>
<dbReference type="Gene3D" id="3.40.50.720">
    <property type="entry name" value="NAD(P)-binding Rossmann-like Domain"/>
    <property type="match status" value="1"/>
</dbReference>
<reference evidence="2 3" key="1">
    <citation type="journal article" date="2019" name="Int. J. Syst. Evol. Microbiol.">
        <title>The Global Catalogue of Microorganisms (GCM) 10K type strain sequencing project: providing services to taxonomists for standard genome sequencing and annotation.</title>
        <authorList>
            <consortium name="The Broad Institute Genomics Platform"/>
            <consortium name="The Broad Institute Genome Sequencing Center for Infectious Disease"/>
            <person name="Wu L."/>
            <person name="Ma J."/>
        </authorList>
    </citation>
    <scope>NUCLEOTIDE SEQUENCE [LARGE SCALE GENOMIC DNA]</scope>
    <source>
        <strain evidence="2 3">JCM 10671</strain>
    </source>
</reference>
<keyword evidence="3" id="KW-1185">Reference proteome</keyword>
<protein>
    <submittedName>
        <fullName evidence="2">NAD(P)H:quinone oxidoreductase</fullName>
    </submittedName>
</protein>
<accession>A0ABN1GFH6</accession>
<dbReference type="EMBL" id="BAAAHE010000008">
    <property type="protein sequence ID" value="GAA0610463.1"/>
    <property type="molecule type" value="Genomic_DNA"/>
</dbReference>
<dbReference type="InterPro" id="IPR016040">
    <property type="entry name" value="NAD(P)-bd_dom"/>
</dbReference>
<dbReference type="InterPro" id="IPR052718">
    <property type="entry name" value="NmrA-type_oxidoreductase"/>
</dbReference>
<dbReference type="RefSeq" id="WP_344602388.1">
    <property type="nucleotide sequence ID" value="NZ_BAAAHE010000008.1"/>
</dbReference>
<dbReference type="PANTHER" id="PTHR47129:SF1">
    <property type="entry name" value="NMRA-LIKE DOMAIN-CONTAINING PROTEIN"/>
    <property type="match status" value="1"/>
</dbReference>
<dbReference type="SUPFAM" id="SSF51735">
    <property type="entry name" value="NAD(P)-binding Rossmann-fold domains"/>
    <property type="match status" value="1"/>
</dbReference>
<comment type="caution">
    <text evidence="2">The sequence shown here is derived from an EMBL/GenBank/DDBJ whole genome shotgun (WGS) entry which is preliminary data.</text>
</comment>
<dbReference type="Proteomes" id="UP001500957">
    <property type="component" value="Unassembled WGS sequence"/>
</dbReference>
<evidence type="ECO:0000313" key="3">
    <source>
        <dbReference type="Proteomes" id="UP001500957"/>
    </source>
</evidence>
<dbReference type="Pfam" id="PF13460">
    <property type="entry name" value="NAD_binding_10"/>
    <property type="match status" value="1"/>
</dbReference>
<dbReference type="CDD" id="cd05269">
    <property type="entry name" value="TMR_SDR_a"/>
    <property type="match status" value="1"/>
</dbReference>
<name>A0ABN1GFH6_9ACTN</name>
<proteinExistence type="predicted"/>
<dbReference type="PANTHER" id="PTHR47129">
    <property type="entry name" value="QUINONE OXIDOREDUCTASE 2"/>
    <property type="match status" value="1"/>
</dbReference>
<evidence type="ECO:0000259" key="1">
    <source>
        <dbReference type="Pfam" id="PF13460"/>
    </source>
</evidence>